<evidence type="ECO:0000256" key="7">
    <source>
        <dbReference type="ARBA" id="ARBA00023015"/>
    </source>
</evidence>
<keyword evidence="6" id="KW-0862">Zinc</keyword>
<evidence type="ECO:0000256" key="6">
    <source>
        <dbReference type="ARBA" id="ARBA00022833"/>
    </source>
</evidence>
<evidence type="ECO:0000256" key="3">
    <source>
        <dbReference type="ARBA" id="ARBA00022723"/>
    </source>
</evidence>
<comment type="subcellular location">
    <subcellularLocation>
        <location evidence="1">Nucleus</location>
    </subcellularLocation>
</comment>
<name>A0ABD0YB87_9HEMI</name>
<keyword evidence="7" id="KW-0805">Transcription regulation</keyword>
<dbReference type="GO" id="GO:0010557">
    <property type="term" value="P:positive regulation of macromolecule biosynthetic process"/>
    <property type="evidence" value="ECO:0007669"/>
    <property type="project" value="UniProtKB-ARBA"/>
</dbReference>
<feature type="compositionally biased region" description="Low complexity" evidence="13">
    <location>
        <begin position="151"/>
        <end position="170"/>
    </location>
</feature>
<keyword evidence="10" id="KW-0804">Transcription</keyword>
<dbReference type="GO" id="GO:0030154">
    <property type="term" value="P:cell differentiation"/>
    <property type="evidence" value="ECO:0007669"/>
    <property type="project" value="UniProtKB-ARBA"/>
</dbReference>
<gene>
    <name evidence="16" type="ORF">AAG570_001225</name>
</gene>
<dbReference type="AlphaFoldDB" id="A0ABD0YB87"/>
<dbReference type="SUPFAM" id="SSF57667">
    <property type="entry name" value="beta-beta-alpha zinc fingers"/>
    <property type="match status" value="4"/>
</dbReference>
<keyword evidence="11" id="KW-0539">Nucleus</keyword>
<dbReference type="GO" id="GO:0005634">
    <property type="term" value="C:nucleus"/>
    <property type="evidence" value="ECO:0007669"/>
    <property type="project" value="UniProtKB-SubCell"/>
</dbReference>
<evidence type="ECO:0000256" key="2">
    <source>
        <dbReference type="ARBA" id="ARBA00022491"/>
    </source>
</evidence>
<protein>
    <recommendedName>
        <fullName evidence="18">Zinc finger protein ush</fullName>
    </recommendedName>
</protein>
<evidence type="ECO:0000256" key="10">
    <source>
        <dbReference type="ARBA" id="ARBA00023163"/>
    </source>
</evidence>
<accession>A0ABD0YB87</accession>
<evidence type="ECO:0000313" key="17">
    <source>
        <dbReference type="Proteomes" id="UP001558652"/>
    </source>
</evidence>
<evidence type="ECO:0000256" key="8">
    <source>
        <dbReference type="ARBA" id="ARBA00023125"/>
    </source>
</evidence>
<evidence type="ECO:0000259" key="14">
    <source>
        <dbReference type="PROSITE" id="PS50157"/>
    </source>
</evidence>
<feature type="region of interest" description="Disordered" evidence="13">
    <location>
        <begin position="508"/>
        <end position="529"/>
    </location>
</feature>
<evidence type="ECO:0000313" key="16">
    <source>
        <dbReference type="EMBL" id="KAL1124601.1"/>
    </source>
</evidence>
<reference evidence="16 17" key="1">
    <citation type="submission" date="2024-07" db="EMBL/GenBank/DDBJ databases">
        <title>Chromosome-level genome assembly of the water stick insect Ranatra chinensis (Heteroptera: Nepidae).</title>
        <authorList>
            <person name="Liu X."/>
        </authorList>
    </citation>
    <scope>NUCLEOTIDE SEQUENCE [LARGE SCALE GENOMIC DNA]</scope>
    <source>
        <strain evidence="16">Cailab_2021Rc</strain>
        <tissue evidence="16">Muscle</tissue>
    </source>
</reference>
<evidence type="ECO:0000256" key="11">
    <source>
        <dbReference type="ARBA" id="ARBA00023242"/>
    </source>
</evidence>
<keyword evidence="5 12" id="KW-0863">Zinc-finger</keyword>
<feature type="domain" description="C2H2-type" evidence="14">
    <location>
        <begin position="320"/>
        <end position="347"/>
    </location>
</feature>
<dbReference type="PROSITE" id="PS51810">
    <property type="entry name" value="ZF_CCHC_FOG"/>
    <property type="match status" value="3"/>
</dbReference>
<feature type="domain" description="CCHC FOG-type" evidence="15">
    <location>
        <begin position="530"/>
        <end position="563"/>
    </location>
</feature>
<feature type="compositionally biased region" description="Low complexity" evidence="13">
    <location>
        <begin position="294"/>
        <end position="310"/>
    </location>
</feature>
<feature type="domain" description="CCHC FOG-type" evidence="15">
    <location>
        <begin position="314"/>
        <end position="347"/>
    </location>
</feature>
<keyword evidence="3" id="KW-0479">Metal-binding</keyword>
<keyword evidence="9" id="KW-0010">Activator</keyword>
<comment type="caution">
    <text evidence="16">The sequence shown here is derived from an EMBL/GenBank/DDBJ whole genome shotgun (WGS) entry which is preliminary data.</text>
</comment>
<evidence type="ECO:0000256" key="9">
    <source>
        <dbReference type="ARBA" id="ARBA00023159"/>
    </source>
</evidence>
<dbReference type="GO" id="GO:0009653">
    <property type="term" value="P:anatomical structure morphogenesis"/>
    <property type="evidence" value="ECO:0007669"/>
    <property type="project" value="UniProtKB-ARBA"/>
</dbReference>
<dbReference type="InterPro" id="IPR039746">
    <property type="entry name" value="FOG"/>
</dbReference>
<sequence length="584" mass="62820">MHYCSSRHSAPPPPPPPQPHPFLALPTNPVLLVPYSLFQGASLLSAAATAGLPATDTACLLLPDGTVRPISQAINPNSHHLATRTPPEKHPRKVNEKPCKESESEISSSPLDLSCRQRDEREIVNHQTPFHSPEHEDIVCAPSIPLILSTSSTCSSPSPAPVSPALSSTSTRKSDNRRPRSDSHSNSPSPKSSAVSPSSQMGAARPPSADMLSQAAMLPLLTPELALRIAAAAGGSELTPPPPPPVPQVLVKQGDSKCQECNIVFYKHENFVAHKKHYCSARKIPDPSSADKLGSPGESKSPAPSSAALPTTSKPTMYQFICAPCGIKFTSYDNLTAHQTYYCPKRAAVEMEKPRRCPKCKMPAGSDHQCPSVVGVWKCPCCPVTSPTASAAQKHMDSHTGVKAFLCTICRYKGNTLRGMRTHIRMHFDKRPAEVNEENFITCIVDDSSSNVAEAQITAEEEGISQRGSPTGSEKCNVKGEQDDEEEYIEVEDVKTEPLAIKTEEAIGGEESVEGSPNADVPDDLSLNNNRRAGPRYCKSCDISFNYLHTFIAHKKFYCSSHIGENAAANASNGANRPTGTPVT</sequence>
<organism evidence="16 17">
    <name type="scientific">Ranatra chinensis</name>
    <dbReference type="NCBI Taxonomy" id="642074"/>
    <lineage>
        <taxon>Eukaryota</taxon>
        <taxon>Metazoa</taxon>
        <taxon>Ecdysozoa</taxon>
        <taxon>Arthropoda</taxon>
        <taxon>Hexapoda</taxon>
        <taxon>Insecta</taxon>
        <taxon>Pterygota</taxon>
        <taxon>Neoptera</taxon>
        <taxon>Paraneoptera</taxon>
        <taxon>Hemiptera</taxon>
        <taxon>Heteroptera</taxon>
        <taxon>Panheteroptera</taxon>
        <taxon>Nepomorpha</taxon>
        <taxon>Nepidae</taxon>
        <taxon>Ranatrinae</taxon>
        <taxon>Ranatra</taxon>
    </lineage>
</organism>
<dbReference type="Pfam" id="PF25445">
    <property type="entry name" value="CCHC_ZFPM2"/>
    <property type="match status" value="1"/>
</dbReference>
<evidence type="ECO:0000256" key="13">
    <source>
        <dbReference type="SAM" id="MobiDB-lite"/>
    </source>
</evidence>
<dbReference type="GO" id="GO:0008270">
    <property type="term" value="F:zinc ion binding"/>
    <property type="evidence" value="ECO:0007669"/>
    <property type="project" value="UniProtKB-KW"/>
</dbReference>
<evidence type="ECO:0000256" key="5">
    <source>
        <dbReference type="ARBA" id="ARBA00022771"/>
    </source>
</evidence>
<keyword evidence="8" id="KW-0238">DNA-binding</keyword>
<feature type="domain" description="C2H2-type" evidence="14">
    <location>
        <begin position="536"/>
        <end position="567"/>
    </location>
</feature>
<evidence type="ECO:0000259" key="15">
    <source>
        <dbReference type="PROSITE" id="PS51810"/>
    </source>
</evidence>
<feature type="region of interest" description="Disordered" evidence="13">
    <location>
        <begin position="1"/>
        <end position="21"/>
    </location>
</feature>
<feature type="region of interest" description="Disordered" evidence="13">
    <location>
        <begin position="75"/>
        <end position="115"/>
    </location>
</feature>
<keyword evidence="4" id="KW-0677">Repeat</keyword>
<dbReference type="EMBL" id="JBFDAA010000010">
    <property type="protein sequence ID" value="KAL1124601.1"/>
    <property type="molecule type" value="Genomic_DNA"/>
</dbReference>
<dbReference type="Gene3D" id="3.30.160.60">
    <property type="entry name" value="Classic Zinc Finger"/>
    <property type="match status" value="1"/>
</dbReference>
<feature type="domain" description="CCHC FOG-type" evidence="15">
    <location>
        <begin position="250"/>
        <end position="283"/>
    </location>
</feature>
<dbReference type="PANTHER" id="PTHR12958:SF3">
    <property type="entry name" value="ZINC FINGER PROTEIN USH"/>
    <property type="match status" value="1"/>
</dbReference>
<dbReference type="InterPro" id="IPR036236">
    <property type="entry name" value="Znf_C2H2_sf"/>
</dbReference>
<evidence type="ECO:0000256" key="12">
    <source>
        <dbReference type="PROSITE-ProRule" id="PRU00042"/>
    </source>
</evidence>
<feature type="compositionally biased region" description="Pro residues" evidence="13">
    <location>
        <begin position="10"/>
        <end position="20"/>
    </location>
</feature>
<feature type="compositionally biased region" description="Low complexity" evidence="13">
    <location>
        <begin position="184"/>
        <end position="199"/>
    </location>
</feature>
<dbReference type="InterPro" id="IPR034731">
    <property type="entry name" value="Znf_CCHC_FOG"/>
</dbReference>
<feature type="region of interest" description="Disordered" evidence="13">
    <location>
        <begin position="151"/>
        <end position="208"/>
    </location>
</feature>
<dbReference type="SMART" id="SM00355">
    <property type="entry name" value="ZnF_C2H2"/>
    <property type="match status" value="5"/>
</dbReference>
<evidence type="ECO:0000256" key="1">
    <source>
        <dbReference type="ARBA" id="ARBA00004123"/>
    </source>
</evidence>
<keyword evidence="2" id="KW-0678">Repressor</keyword>
<dbReference type="PANTHER" id="PTHR12958">
    <property type="entry name" value="FRIEND OF GATA2-RELATED"/>
    <property type="match status" value="1"/>
</dbReference>
<feature type="region of interest" description="Disordered" evidence="13">
    <location>
        <begin position="285"/>
        <end position="310"/>
    </location>
</feature>
<proteinExistence type="predicted"/>
<evidence type="ECO:0000256" key="4">
    <source>
        <dbReference type="ARBA" id="ARBA00022737"/>
    </source>
</evidence>
<dbReference type="InterPro" id="IPR013087">
    <property type="entry name" value="Znf_C2H2_type"/>
</dbReference>
<feature type="compositionally biased region" description="Basic and acidic residues" evidence="13">
    <location>
        <begin position="86"/>
        <end position="103"/>
    </location>
</feature>
<feature type="domain" description="C2H2-type" evidence="14">
    <location>
        <begin position="405"/>
        <end position="432"/>
    </location>
</feature>
<dbReference type="PROSITE" id="PS50157">
    <property type="entry name" value="ZINC_FINGER_C2H2_2"/>
    <property type="match status" value="3"/>
</dbReference>
<keyword evidence="17" id="KW-1185">Reference proteome</keyword>
<dbReference type="InterPro" id="IPR059121">
    <property type="entry name" value="CCHC_ZFPM2-like"/>
</dbReference>
<feature type="region of interest" description="Disordered" evidence="13">
    <location>
        <begin position="459"/>
        <end position="485"/>
    </location>
</feature>
<dbReference type="Proteomes" id="UP001558652">
    <property type="component" value="Unassembled WGS sequence"/>
</dbReference>
<dbReference type="GO" id="GO:0003677">
    <property type="term" value="F:DNA binding"/>
    <property type="evidence" value="ECO:0007669"/>
    <property type="project" value="UniProtKB-KW"/>
</dbReference>
<feature type="compositionally biased region" description="Basic and acidic residues" evidence="13">
    <location>
        <begin position="172"/>
        <end position="183"/>
    </location>
</feature>
<evidence type="ECO:0008006" key="18">
    <source>
        <dbReference type="Google" id="ProtNLM"/>
    </source>
</evidence>